<reference evidence="1 2" key="1">
    <citation type="submission" date="2023-05" db="EMBL/GenBank/DDBJ databases">
        <title>Lithophilousrod everest ZFBP1038 complete genpme.</title>
        <authorList>
            <person name="Tian M."/>
        </authorList>
    </citation>
    <scope>NUCLEOTIDE SEQUENCE [LARGE SCALE GENOMIC DNA]</scope>
    <source>
        <strain evidence="1 2">ZFBP1038</strain>
    </source>
</reference>
<accession>A0ABY8QQL3</accession>
<sequence length="235" mass="26384">MRQAAAFRIRTPVDYCLFSVIKTKRTLESLERLSDAGVPQSVYALARSVFENTLFLDAIAQDDSIFWENISPKVDEENYTFGSYADGRVNYNHVVHRNTGIRADVNLRVSDLAKRSTAAPHVAELYSLFYITACQFVHVDVLSAQSYFDDPDPFDQLDPDIVASLVAMVLIGDFIRALVSVDGINLQFRRDAVHALADLSVVLDNSLELASSDPEHRNDVLDVLRSVTASWRIRE</sequence>
<dbReference type="RefSeq" id="WP_349637424.1">
    <property type="nucleotide sequence ID" value="NZ_CP090958.1"/>
</dbReference>
<dbReference type="Proteomes" id="UP001209083">
    <property type="component" value="Chromosome"/>
</dbReference>
<protein>
    <submittedName>
        <fullName evidence="1">Uncharacterized protein</fullName>
    </submittedName>
</protein>
<gene>
    <name evidence="1" type="ORF">LWF01_10905</name>
</gene>
<dbReference type="InterPro" id="IPR043733">
    <property type="entry name" value="DUF5677"/>
</dbReference>
<proteinExistence type="predicted"/>
<organism evidence="1 2">
    <name type="scientific">Saxibacter everestensis</name>
    <dbReference type="NCBI Taxonomy" id="2909229"/>
    <lineage>
        <taxon>Bacteria</taxon>
        <taxon>Bacillati</taxon>
        <taxon>Actinomycetota</taxon>
        <taxon>Actinomycetes</taxon>
        <taxon>Micrococcales</taxon>
        <taxon>Brevibacteriaceae</taxon>
        <taxon>Saxibacter</taxon>
    </lineage>
</organism>
<dbReference type="Pfam" id="PF18928">
    <property type="entry name" value="DUF5677"/>
    <property type="match status" value="1"/>
</dbReference>
<name>A0ABY8QQL3_9MICO</name>
<keyword evidence="2" id="KW-1185">Reference proteome</keyword>
<dbReference type="EMBL" id="CP090958">
    <property type="protein sequence ID" value="WGW10644.1"/>
    <property type="molecule type" value="Genomic_DNA"/>
</dbReference>
<evidence type="ECO:0000313" key="1">
    <source>
        <dbReference type="EMBL" id="WGW10644.1"/>
    </source>
</evidence>
<evidence type="ECO:0000313" key="2">
    <source>
        <dbReference type="Proteomes" id="UP001209083"/>
    </source>
</evidence>